<dbReference type="HAMAP" id="MF_01326_B">
    <property type="entry name" value="Ribosomal_uL24_B"/>
    <property type="match status" value="1"/>
</dbReference>
<dbReference type="Pfam" id="PF17136">
    <property type="entry name" value="ribosomal_L24"/>
    <property type="match status" value="1"/>
</dbReference>
<organism evidence="1 2">
    <name type="scientific">Tunturiibacter lichenicola</name>
    <dbReference type="NCBI Taxonomy" id="2051959"/>
    <lineage>
        <taxon>Bacteria</taxon>
        <taxon>Pseudomonadati</taxon>
        <taxon>Acidobacteriota</taxon>
        <taxon>Terriglobia</taxon>
        <taxon>Terriglobales</taxon>
        <taxon>Acidobacteriaceae</taxon>
        <taxon>Tunturiibacter</taxon>
    </lineage>
</organism>
<dbReference type="SMART" id="SM00739">
    <property type="entry name" value="KOW"/>
    <property type="match status" value="1"/>
</dbReference>
<keyword evidence="1" id="KW-0689">Ribosomal protein</keyword>
<name>A0A7W8JB42_9BACT</name>
<dbReference type="FunFam" id="2.30.30.30:FF:000004">
    <property type="entry name" value="50S ribosomal protein L24"/>
    <property type="match status" value="1"/>
</dbReference>
<dbReference type="PANTHER" id="PTHR12903">
    <property type="entry name" value="MITOCHONDRIAL RIBOSOMAL PROTEIN L24"/>
    <property type="match status" value="1"/>
</dbReference>
<dbReference type="NCBIfam" id="TIGR01079">
    <property type="entry name" value="rplX_bact"/>
    <property type="match status" value="1"/>
</dbReference>
<dbReference type="PROSITE" id="PS01108">
    <property type="entry name" value="RIBOSOMAL_L24"/>
    <property type="match status" value="1"/>
</dbReference>
<evidence type="ECO:0000313" key="1">
    <source>
        <dbReference type="EMBL" id="MBB5345701.1"/>
    </source>
</evidence>
<dbReference type="GO" id="GO:0003735">
    <property type="term" value="F:structural constituent of ribosome"/>
    <property type="evidence" value="ECO:0007669"/>
    <property type="project" value="InterPro"/>
</dbReference>
<dbReference type="Pfam" id="PF00467">
    <property type="entry name" value="KOW"/>
    <property type="match status" value="1"/>
</dbReference>
<dbReference type="InterPro" id="IPR057264">
    <property type="entry name" value="Ribosomal_uL24_C"/>
</dbReference>
<dbReference type="Proteomes" id="UP000569092">
    <property type="component" value="Unassembled WGS sequence"/>
</dbReference>
<dbReference type="GO" id="GO:1990904">
    <property type="term" value="C:ribonucleoprotein complex"/>
    <property type="evidence" value="ECO:0007669"/>
    <property type="project" value="UniProtKB-KW"/>
</dbReference>
<dbReference type="InterPro" id="IPR008991">
    <property type="entry name" value="Translation_prot_SH3-like_sf"/>
</dbReference>
<gene>
    <name evidence="1" type="ORF">HDF10_003695</name>
</gene>
<dbReference type="SUPFAM" id="SSF50104">
    <property type="entry name" value="Translation proteins SH3-like domain"/>
    <property type="match status" value="1"/>
</dbReference>
<dbReference type="InterPro" id="IPR041988">
    <property type="entry name" value="Ribosomal_uL24_KOW"/>
</dbReference>
<dbReference type="InterPro" id="IPR005824">
    <property type="entry name" value="KOW"/>
</dbReference>
<proteinExistence type="inferred from homology"/>
<dbReference type="InterPro" id="IPR003256">
    <property type="entry name" value="Ribosomal_uL24"/>
</dbReference>
<dbReference type="InterPro" id="IPR014722">
    <property type="entry name" value="Rib_uL2_dom2"/>
</dbReference>
<evidence type="ECO:0000313" key="2">
    <source>
        <dbReference type="Proteomes" id="UP000569092"/>
    </source>
</evidence>
<keyword evidence="1" id="KW-0687">Ribonucleoprotein</keyword>
<comment type="caution">
    <text evidence="1">The sequence shown here is derived from an EMBL/GenBank/DDBJ whole genome shotgun (WGS) entry which is preliminary data.</text>
</comment>
<dbReference type="GO" id="GO:0006412">
    <property type="term" value="P:translation"/>
    <property type="evidence" value="ECO:0007669"/>
    <property type="project" value="UniProtKB-UniRule"/>
</dbReference>
<dbReference type="EMBL" id="JACHDZ010000006">
    <property type="protein sequence ID" value="MBB5345701.1"/>
    <property type="molecule type" value="Genomic_DNA"/>
</dbReference>
<sequence length="109" mass="11965">MAGIKIKRNDKVEVIAGKDKGKQGRVLRVIAEKNRVLVEGVMMVKKHVKPNPQRNIKGGIAEQESTIHVSNVMLLDGDGKKSRVGSRFEGDTKVRFAKTSGATIAEKKK</sequence>
<reference evidence="1 2" key="1">
    <citation type="submission" date="2020-08" db="EMBL/GenBank/DDBJ databases">
        <title>Genomic Encyclopedia of Type Strains, Phase IV (KMG-V): Genome sequencing to study the core and pangenomes of soil and plant-associated prokaryotes.</title>
        <authorList>
            <person name="Whitman W."/>
        </authorList>
    </citation>
    <scope>NUCLEOTIDE SEQUENCE [LARGE SCALE GENOMIC DNA]</scope>
    <source>
        <strain evidence="1 2">M8US30</strain>
    </source>
</reference>
<dbReference type="GO" id="GO:0005840">
    <property type="term" value="C:ribosome"/>
    <property type="evidence" value="ECO:0007669"/>
    <property type="project" value="UniProtKB-KW"/>
</dbReference>
<dbReference type="Gene3D" id="2.30.30.30">
    <property type="match status" value="1"/>
</dbReference>
<protein>
    <submittedName>
        <fullName evidence="1">Large subunit ribosomal protein L24</fullName>
    </submittedName>
</protein>
<dbReference type="GO" id="GO:0019843">
    <property type="term" value="F:rRNA binding"/>
    <property type="evidence" value="ECO:0007669"/>
    <property type="project" value="UniProtKB-UniRule"/>
</dbReference>
<accession>A0A7W8JB42</accession>
<dbReference type="CDD" id="cd06089">
    <property type="entry name" value="KOW_RPL26"/>
    <property type="match status" value="1"/>
</dbReference>
<dbReference type="InterPro" id="IPR005825">
    <property type="entry name" value="Ribosomal_uL24_CS"/>
</dbReference>